<evidence type="ECO:0000313" key="8">
    <source>
        <dbReference type="EMBL" id="TQL56486.1"/>
    </source>
</evidence>
<keyword evidence="3 5" id="KW-0732">Signal</keyword>
<dbReference type="InterPro" id="IPR001638">
    <property type="entry name" value="Solute-binding_3/MltF_N"/>
</dbReference>
<dbReference type="Pfam" id="PF00497">
    <property type="entry name" value="SBP_bac_3"/>
    <property type="match status" value="1"/>
</dbReference>
<dbReference type="AlphaFoldDB" id="A0A542Z823"/>
<dbReference type="SMART" id="SM00079">
    <property type="entry name" value="PBPe"/>
    <property type="match status" value="1"/>
</dbReference>
<feature type="chain" id="PRO_5038612170" evidence="5">
    <location>
        <begin position="20"/>
        <end position="271"/>
    </location>
</feature>
<feature type="domain" description="Solute-binding protein family 3/N-terminal" evidence="6">
    <location>
        <begin position="40"/>
        <end position="260"/>
    </location>
</feature>
<comment type="caution">
    <text evidence="8">The sequence shown here is derived from an EMBL/GenBank/DDBJ whole genome shotgun (WGS) entry which is preliminary data.</text>
</comment>
<organism evidence="8 9">
    <name type="scientific">Oryzihumus leptocrescens</name>
    <dbReference type="NCBI Taxonomy" id="297536"/>
    <lineage>
        <taxon>Bacteria</taxon>
        <taxon>Bacillati</taxon>
        <taxon>Actinomycetota</taxon>
        <taxon>Actinomycetes</taxon>
        <taxon>Micrococcales</taxon>
        <taxon>Intrasporangiaceae</taxon>
        <taxon>Oryzihumus</taxon>
    </lineage>
</organism>
<dbReference type="EMBL" id="VFOQ01000003">
    <property type="protein sequence ID" value="TQL56486.1"/>
    <property type="molecule type" value="Genomic_DNA"/>
</dbReference>
<dbReference type="OrthoDB" id="8454826at2"/>
<dbReference type="Proteomes" id="UP000319514">
    <property type="component" value="Unassembled WGS sequence"/>
</dbReference>
<dbReference type="Gene3D" id="3.40.190.10">
    <property type="entry name" value="Periplasmic binding protein-like II"/>
    <property type="match status" value="2"/>
</dbReference>
<evidence type="ECO:0000259" key="6">
    <source>
        <dbReference type="SMART" id="SM00062"/>
    </source>
</evidence>
<accession>A0A542Z823</accession>
<dbReference type="PROSITE" id="PS01039">
    <property type="entry name" value="SBP_BACTERIAL_3"/>
    <property type="match status" value="1"/>
</dbReference>
<feature type="domain" description="Ionotropic glutamate receptor C-terminal" evidence="7">
    <location>
        <begin position="41"/>
        <end position="259"/>
    </location>
</feature>
<dbReference type="SMART" id="SM00062">
    <property type="entry name" value="PBPb"/>
    <property type="match status" value="1"/>
</dbReference>
<dbReference type="GO" id="GO:0030313">
    <property type="term" value="C:cell envelope"/>
    <property type="evidence" value="ECO:0007669"/>
    <property type="project" value="UniProtKB-SubCell"/>
</dbReference>
<comment type="similarity">
    <text evidence="2 4">Belongs to the bacterial solute-binding protein 3 family.</text>
</comment>
<dbReference type="InterPro" id="IPR018313">
    <property type="entry name" value="SBP_3_CS"/>
</dbReference>
<evidence type="ECO:0000259" key="7">
    <source>
        <dbReference type="SMART" id="SM00079"/>
    </source>
</evidence>
<protein>
    <submittedName>
        <fullName evidence="8">Polar amino acid transport system substrate-binding protein</fullName>
    </submittedName>
</protein>
<evidence type="ECO:0000313" key="9">
    <source>
        <dbReference type="Proteomes" id="UP000319514"/>
    </source>
</evidence>
<sequence>MHRRLAAIPLALTSVLALAACGSGSSAKTDTASGLAKAGVITTCTHLPYPPFQSEQGGKVVGFDVDVVDRAAKDLGVKQAFLDTPFENFKTGAFLNTRQCDVAAAGITITDERKKNVDFSEPYFDATQALLVKKGSSIANLAGAKGHKIGAQTQTTGEEFATKQGLDPVSFESSDALLNGLRTGQVEAVITDYPVVAGWLKKPDLAAEFEVKDNLNTSEQYGIMVRKGNTKLVAALNKAIAEMKADGSYKASYEKWIGPYVPATTATSATK</sequence>
<comment type="subcellular location">
    <subcellularLocation>
        <location evidence="1">Cell envelope</location>
    </subcellularLocation>
</comment>
<proteinExistence type="inferred from homology"/>
<gene>
    <name evidence="8" type="ORF">FB474_4103</name>
</gene>
<feature type="signal peptide" evidence="5">
    <location>
        <begin position="1"/>
        <end position="19"/>
    </location>
</feature>
<reference evidence="8 9" key="1">
    <citation type="submission" date="2019-06" db="EMBL/GenBank/DDBJ databases">
        <title>Sequencing the genomes of 1000 actinobacteria strains.</title>
        <authorList>
            <person name="Klenk H.-P."/>
        </authorList>
    </citation>
    <scope>NUCLEOTIDE SEQUENCE [LARGE SCALE GENOMIC DNA]</scope>
    <source>
        <strain evidence="8 9">DSM 18082</strain>
    </source>
</reference>
<name>A0A542Z823_9MICO</name>
<dbReference type="PANTHER" id="PTHR35936:SF17">
    <property type="entry name" value="ARGININE-BINDING EXTRACELLULAR PROTEIN ARTP"/>
    <property type="match status" value="1"/>
</dbReference>
<dbReference type="InterPro" id="IPR001320">
    <property type="entry name" value="Iontro_rcpt_C"/>
</dbReference>
<dbReference type="GO" id="GO:0015276">
    <property type="term" value="F:ligand-gated monoatomic ion channel activity"/>
    <property type="evidence" value="ECO:0007669"/>
    <property type="project" value="InterPro"/>
</dbReference>
<dbReference type="RefSeq" id="WP_141790673.1">
    <property type="nucleotide sequence ID" value="NZ_BAAAKX010000011.1"/>
</dbReference>
<dbReference type="GO" id="GO:0016020">
    <property type="term" value="C:membrane"/>
    <property type="evidence" value="ECO:0007669"/>
    <property type="project" value="InterPro"/>
</dbReference>
<dbReference type="PANTHER" id="PTHR35936">
    <property type="entry name" value="MEMBRANE-BOUND LYTIC MUREIN TRANSGLYCOSYLASE F"/>
    <property type="match status" value="1"/>
</dbReference>
<evidence type="ECO:0000256" key="1">
    <source>
        <dbReference type="ARBA" id="ARBA00004196"/>
    </source>
</evidence>
<evidence type="ECO:0000256" key="3">
    <source>
        <dbReference type="ARBA" id="ARBA00022729"/>
    </source>
</evidence>
<evidence type="ECO:0000256" key="4">
    <source>
        <dbReference type="RuleBase" id="RU003744"/>
    </source>
</evidence>
<dbReference type="SUPFAM" id="SSF53850">
    <property type="entry name" value="Periplasmic binding protein-like II"/>
    <property type="match status" value="1"/>
</dbReference>
<dbReference type="PROSITE" id="PS51257">
    <property type="entry name" value="PROKAR_LIPOPROTEIN"/>
    <property type="match status" value="1"/>
</dbReference>
<evidence type="ECO:0000256" key="2">
    <source>
        <dbReference type="ARBA" id="ARBA00010333"/>
    </source>
</evidence>
<evidence type="ECO:0000256" key="5">
    <source>
        <dbReference type="SAM" id="SignalP"/>
    </source>
</evidence>
<keyword evidence="9" id="KW-1185">Reference proteome</keyword>